<dbReference type="EMBL" id="JAFJZZ010000003">
    <property type="protein sequence ID" value="MBN7773605.1"/>
    <property type="molecule type" value="Genomic_DNA"/>
</dbReference>
<dbReference type="InterPro" id="IPR002347">
    <property type="entry name" value="SDR_fam"/>
</dbReference>
<dbReference type="InterPro" id="IPR036291">
    <property type="entry name" value="NAD(P)-bd_dom_sf"/>
</dbReference>
<dbReference type="NCBIfam" id="NF005095">
    <property type="entry name" value="PRK06523.1"/>
    <property type="match status" value="1"/>
</dbReference>
<keyword evidence="5" id="KW-1185">Reference proteome</keyword>
<reference evidence="4" key="1">
    <citation type="submission" date="2021-02" db="EMBL/GenBank/DDBJ databases">
        <title>Abyssanaerobacter marinus gen.nov., sp., nov, anaerobic bacterium isolated from the Onnuri vent field of Indian Ocean and suggestion of Mogibacteriaceae fam. nov., and proposal of reclassification of ambiguous this family's genus member.</title>
        <authorList>
            <person name="Kim Y.J."/>
            <person name="Yang J.-A."/>
        </authorList>
    </citation>
    <scope>NUCLEOTIDE SEQUENCE</scope>
    <source>
        <strain evidence="4">DSM 2634</strain>
    </source>
</reference>
<dbReference type="Pfam" id="PF13561">
    <property type="entry name" value="adh_short_C2"/>
    <property type="match status" value="1"/>
</dbReference>
<evidence type="ECO:0000256" key="1">
    <source>
        <dbReference type="ARBA" id="ARBA00006484"/>
    </source>
</evidence>
<evidence type="ECO:0000313" key="5">
    <source>
        <dbReference type="Proteomes" id="UP000664545"/>
    </source>
</evidence>
<evidence type="ECO:0000256" key="3">
    <source>
        <dbReference type="ARBA" id="ARBA00023221"/>
    </source>
</evidence>
<proteinExistence type="inferred from homology"/>
<dbReference type="InterPro" id="IPR020904">
    <property type="entry name" value="Sc_DH/Rdtase_CS"/>
</dbReference>
<dbReference type="FunFam" id="3.40.50.720:FF:000084">
    <property type="entry name" value="Short-chain dehydrogenase reductase"/>
    <property type="match status" value="1"/>
</dbReference>
<comment type="similarity">
    <text evidence="1">Belongs to the short-chain dehydrogenases/reductases (SDR) family.</text>
</comment>
<name>A0A939IGN7_CLOAM</name>
<dbReference type="PRINTS" id="PR00081">
    <property type="entry name" value="GDHRDH"/>
</dbReference>
<protein>
    <submittedName>
        <fullName evidence="4">SDR family oxidoreductase</fullName>
    </submittedName>
</protein>
<keyword evidence="3" id="KW-0753">Steroid metabolism</keyword>
<dbReference type="AlphaFoldDB" id="A0A939IGN7"/>
<dbReference type="PANTHER" id="PTHR42879">
    <property type="entry name" value="3-OXOACYL-(ACYL-CARRIER-PROTEIN) REDUCTASE"/>
    <property type="match status" value="1"/>
</dbReference>
<dbReference type="PROSITE" id="PS00061">
    <property type="entry name" value="ADH_SHORT"/>
    <property type="match status" value="1"/>
</dbReference>
<comment type="caution">
    <text evidence="4">The sequence shown here is derived from an EMBL/GenBank/DDBJ whole genome shotgun (WGS) entry which is preliminary data.</text>
</comment>
<keyword evidence="3" id="KW-0443">Lipid metabolism</keyword>
<organism evidence="4 5">
    <name type="scientific">Clostridium aminobutyricum</name>
    <dbReference type="NCBI Taxonomy" id="33953"/>
    <lineage>
        <taxon>Bacteria</taxon>
        <taxon>Bacillati</taxon>
        <taxon>Bacillota</taxon>
        <taxon>Clostridia</taxon>
        <taxon>Eubacteriales</taxon>
        <taxon>Clostridiaceae</taxon>
        <taxon>Clostridium</taxon>
    </lineage>
</organism>
<gene>
    <name evidence="4" type="ORF">JYB65_09550</name>
</gene>
<dbReference type="InterPro" id="IPR050259">
    <property type="entry name" value="SDR"/>
</dbReference>
<dbReference type="PANTHER" id="PTHR42879:SF6">
    <property type="entry name" value="NADPH-DEPENDENT REDUCTASE BACG"/>
    <property type="match status" value="1"/>
</dbReference>
<dbReference type="Proteomes" id="UP000664545">
    <property type="component" value="Unassembled WGS sequence"/>
</dbReference>
<dbReference type="Gene3D" id="3.40.50.720">
    <property type="entry name" value="NAD(P)-binding Rossmann-like Domain"/>
    <property type="match status" value="1"/>
</dbReference>
<dbReference type="SUPFAM" id="SSF51735">
    <property type="entry name" value="NAD(P)-binding Rossmann-fold domains"/>
    <property type="match status" value="1"/>
</dbReference>
<evidence type="ECO:0000256" key="2">
    <source>
        <dbReference type="ARBA" id="ARBA00023002"/>
    </source>
</evidence>
<evidence type="ECO:0000313" key="4">
    <source>
        <dbReference type="EMBL" id="MBN7773605.1"/>
    </source>
</evidence>
<keyword evidence="2" id="KW-0560">Oxidoreductase</keyword>
<accession>A0A939IGN7</accession>
<dbReference type="PRINTS" id="PR00080">
    <property type="entry name" value="SDRFAMILY"/>
</dbReference>
<dbReference type="GO" id="GO:0016491">
    <property type="term" value="F:oxidoreductase activity"/>
    <property type="evidence" value="ECO:0007669"/>
    <property type="project" value="UniProtKB-KW"/>
</dbReference>
<sequence>MENHLLVDLSKELDGKRVLVTGGTKGIGQAIVDRLLKAGATVMTAARTFSDDLPDSVELIQADVGTTEGTEKIIKETLEKFGGLDILINNVGGSSSSTAGALTLSDEDWLTAFNQNLFSSVRLDRGFLPCMLEQHKGVIIHITSIQRTLPGIMTMPYSAAKAALTNYSKNLATQLGPKGIRINMVAPGFTETKAAERLIERMAENSKSDYAAARQELMDALGGIPLGRPAKPEEVAELVAFLVSDRASYITGSEHIIDGGIIRTI</sequence>
<dbReference type="GO" id="GO:0008206">
    <property type="term" value="P:bile acid metabolic process"/>
    <property type="evidence" value="ECO:0007669"/>
    <property type="project" value="UniProtKB-ARBA"/>
</dbReference>
<dbReference type="RefSeq" id="WP_206582436.1">
    <property type="nucleotide sequence ID" value="NZ_JAFJZZ010000003.1"/>
</dbReference>